<dbReference type="OrthoDB" id="8061355at2759"/>
<organism evidence="2 3">
    <name type="scientific">Chara braunii</name>
    <name type="common">Braun's stonewort</name>
    <dbReference type="NCBI Taxonomy" id="69332"/>
    <lineage>
        <taxon>Eukaryota</taxon>
        <taxon>Viridiplantae</taxon>
        <taxon>Streptophyta</taxon>
        <taxon>Charophyceae</taxon>
        <taxon>Charales</taxon>
        <taxon>Characeae</taxon>
        <taxon>Chara</taxon>
    </lineage>
</organism>
<evidence type="ECO:0000313" key="3">
    <source>
        <dbReference type="Proteomes" id="UP000265515"/>
    </source>
</evidence>
<comment type="caution">
    <text evidence="2">The sequence shown here is derived from an EMBL/GenBank/DDBJ whole genome shotgun (WGS) entry which is preliminary data.</text>
</comment>
<evidence type="ECO:0000256" key="1">
    <source>
        <dbReference type="SAM" id="Phobius"/>
    </source>
</evidence>
<dbReference type="STRING" id="69332.A0A388JL44"/>
<dbReference type="Proteomes" id="UP000265515">
    <property type="component" value="Unassembled WGS sequence"/>
</dbReference>
<feature type="transmembrane region" description="Helical" evidence="1">
    <location>
        <begin position="61"/>
        <end position="85"/>
    </location>
</feature>
<name>A0A388JL44_CHABU</name>
<sequence>MSSSVGEKGGGVEMGGRSVVEGANGDVENGITVRKRALYTTFRVQADALLRKNLTLQRRSWCMNTCLVCFPVVLCVLIVVFQALIDSMLKGEDGLSCGCLCLDENRMGDCKTRNTSLCGLYYSDSPYFCEIKHPFETPPLLQIPVCYDEEKVDDLSECQVPKSLDVPYTASKESVDNAKAIAQWIFEPMPSTADDFAALLTGKGQVSPLQVMSSLVLGTDTPPE</sequence>
<keyword evidence="1" id="KW-1133">Transmembrane helix</keyword>
<protein>
    <submittedName>
        <fullName evidence="2">Uncharacterized protein</fullName>
    </submittedName>
</protein>
<proteinExistence type="predicted"/>
<evidence type="ECO:0000313" key="2">
    <source>
        <dbReference type="EMBL" id="GBG48345.1"/>
    </source>
</evidence>
<keyword evidence="1" id="KW-0812">Transmembrane</keyword>
<keyword evidence="1" id="KW-0472">Membrane</keyword>
<accession>A0A388JL44</accession>
<dbReference type="AlphaFoldDB" id="A0A388JL44"/>
<keyword evidence="3" id="KW-1185">Reference proteome</keyword>
<reference evidence="2 3" key="1">
    <citation type="journal article" date="2018" name="Cell">
        <title>The Chara Genome: Secondary Complexity and Implications for Plant Terrestrialization.</title>
        <authorList>
            <person name="Nishiyama T."/>
            <person name="Sakayama H."/>
            <person name="Vries J.D."/>
            <person name="Buschmann H."/>
            <person name="Saint-Marcoux D."/>
            <person name="Ullrich K.K."/>
            <person name="Haas F.B."/>
            <person name="Vanderstraeten L."/>
            <person name="Becker D."/>
            <person name="Lang D."/>
            <person name="Vosolsobe S."/>
            <person name="Rombauts S."/>
            <person name="Wilhelmsson P.K.I."/>
            <person name="Janitza P."/>
            <person name="Kern R."/>
            <person name="Heyl A."/>
            <person name="Rumpler F."/>
            <person name="Villalobos L.I.A.C."/>
            <person name="Clay J.M."/>
            <person name="Skokan R."/>
            <person name="Toyoda A."/>
            <person name="Suzuki Y."/>
            <person name="Kagoshima H."/>
            <person name="Schijlen E."/>
            <person name="Tajeshwar N."/>
            <person name="Catarino B."/>
            <person name="Hetherington A.J."/>
            <person name="Saltykova A."/>
            <person name="Bonnot C."/>
            <person name="Breuninger H."/>
            <person name="Symeonidi A."/>
            <person name="Radhakrishnan G.V."/>
            <person name="Van Nieuwerburgh F."/>
            <person name="Deforce D."/>
            <person name="Chang C."/>
            <person name="Karol K.G."/>
            <person name="Hedrich R."/>
            <person name="Ulvskov P."/>
            <person name="Glockner G."/>
            <person name="Delwiche C.F."/>
            <person name="Petrasek J."/>
            <person name="Van de Peer Y."/>
            <person name="Friml J."/>
            <person name="Beilby M."/>
            <person name="Dolan L."/>
            <person name="Kohara Y."/>
            <person name="Sugano S."/>
            <person name="Fujiyama A."/>
            <person name="Delaux P.-M."/>
            <person name="Quint M."/>
            <person name="TheiBen G."/>
            <person name="Hagemann M."/>
            <person name="Harholt J."/>
            <person name="Dunand C."/>
            <person name="Zachgo S."/>
            <person name="Langdale J."/>
            <person name="Maumus F."/>
            <person name="Straeten D.V.D."/>
            <person name="Gould S.B."/>
            <person name="Rensing S.A."/>
        </authorList>
    </citation>
    <scope>NUCLEOTIDE SEQUENCE [LARGE SCALE GENOMIC DNA]</scope>
    <source>
        <strain evidence="2 3">S276</strain>
    </source>
</reference>
<dbReference type="EMBL" id="BFEA01004961">
    <property type="protein sequence ID" value="GBG48345.1"/>
    <property type="molecule type" value="Genomic_DNA"/>
</dbReference>
<gene>
    <name evidence="2" type="ORF">CBR_g82059</name>
</gene>
<feature type="non-terminal residue" evidence="2">
    <location>
        <position position="224"/>
    </location>
</feature>
<dbReference type="Gramene" id="GBG48345">
    <property type="protein sequence ID" value="GBG48345"/>
    <property type="gene ID" value="CBR_g82059"/>
</dbReference>